<evidence type="ECO:0000313" key="2">
    <source>
        <dbReference type="EMBL" id="APC42149.1"/>
    </source>
</evidence>
<feature type="transmembrane region" description="Helical" evidence="1">
    <location>
        <begin position="7"/>
        <end position="27"/>
    </location>
</feature>
<proteinExistence type="predicted"/>
<protein>
    <submittedName>
        <fullName evidence="2">DUF4363 domain-containing protein</fullName>
    </submittedName>
</protein>
<dbReference type="OrthoDB" id="1739442at2"/>
<dbReference type="AlphaFoldDB" id="A0A1J0GLD0"/>
<reference evidence="3" key="1">
    <citation type="journal article" date="2016" name="Front. Microbiol.">
        <title>Complete Genome Sequence of Clostridium estertheticum DSM 8809, a Microbe Identified in Spoiled Vacuum Packed Beef.</title>
        <authorList>
            <person name="Yu Z."/>
            <person name="Gunn L."/>
            <person name="Brennan E."/>
            <person name="Reid R."/>
            <person name="Wall P.G."/>
            <person name="Gaora O.P."/>
            <person name="Hurley D."/>
            <person name="Bolton D."/>
            <person name="Fanning S."/>
        </authorList>
    </citation>
    <scope>NUCLEOTIDE SEQUENCE [LARGE SCALE GENOMIC DNA]</scope>
    <source>
        <strain evidence="3">DSM 8809</strain>
    </source>
</reference>
<keyword evidence="3" id="KW-1185">Reference proteome</keyword>
<gene>
    <name evidence="2" type="ORF">A7L45_19845</name>
</gene>
<sequence>MKKFITYFIPIVTLTVFVLIMLGGNYLKKPQSPSEDVISFVNLSIKHAKVENWGKLEQDIASIDIAWKKVIPRIQFSVERDEMYNISLNLASLRGSISSKDKASTLIELNEMVENWDELTK</sequence>
<dbReference type="EMBL" id="CP015756">
    <property type="protein sequence ID" value="APC42149.1"/>
    <property type="molecule type" value="Genomic_DNA"/>
</dbReference>
<dbReference type="Proteomes" id="UP000182569">
    <property type="component" value="Chromosome"/>
</dbReference>
<keyword evidence="1" id="KW-0812">Transmembrane</keyword>
<evidence type="ECO:0000313" key="3">
    <source>
        <dbReference type="Proteomes" id="UP000182569"/>
    </source>
</evidence>
<accession>A0A1J0GLD0</accession>
<keyword evidence="1" id="KW-0472">Membrane</keyword>
<dbReference type="KEGG" id="ceu:A7L45_19845"/>
<organism evidence="2 3">
    <name type="scientific">Clostridium estertheticum subsp. estertheticum</name>
    <dbReference type="NCBI Taxonomy" id="1552"/>
    <lineage>
        <taxon>Bacteria</taxon>
        <taxon>Bacillati</taxon>
        <taxon>Bacillota</taxon>
        <taxon>Clostridia</taxon>
        <taxon>Eubacteriales</taxon>
        <taxon>Clostridiaceae</taxon>
        <taxon>Clostridium</taxon>
    </lineage>
</organism>
<name>A0A1J0GLD0_9CLOT</name>
<evidence type="ECO:0000256" key="1">
    <source>
        <dbReference type="SAM" id="Phobius"/>
    </source>
</evidence>
<dbReference type="STRING" id="1552.A7L45_19845"/>
<dbReference type="RefSeq" id="WP_071614440.1">
    <property type="nucleotide sequence ID" value="NZ_CP015756.1"/>
</dbReference>
<keyword evidence="1" id="KW-1133">Transmembrane helix</keyword>